<dbReference type="GO" id="GO:0006203">
    <property type="term" value="P:dGTP catabolic process"/>
    <property type="evidence" value="ECO:0007669"/>
    <property type="project" value="TreeGrafter"/>
</dbReference>
<dbReference type="InterPro" id="IPR026875">
    <property type="entry name" value="PHydrolase_assoc_dom"/>
</dbReference>
<dbReference type="PANTHER" id="PTHR11373:SF43">
    <property type="entry name" value="DEOXYGUANOSINETRIPHOSPHATE TRIPHOSPHOHYDROLASE-LIKE PROTEIN"/>
    <property type="match status" value="1"/>
</dbReference>
<sequence length="399" mass="46270">MEQINSNNMKNLRLASYAVDIAHSQGRRHKESYEGYLLPYQNDRNRIINSISFRRLEYKTQVFINYAGDHYRTRLTHSLEVAQIAKAIAYELNLNEDLTECIALAHDLGHPPFGHAGEDALQEVAKEFGGFDHNAQTLKILAYLEQRYAEFDGLNLTWETLEGIAKHNGPLTGKYSKPKKLSNIYTDITKVFDLKLETFASLEAQVASLADDIAYINHDIDDGYRAGFITISDLKSLDLLGEIFTMLESTYPNLFVSKMISEALRRLKKQMVTDLVAEIKRRISFYNIHSAEDIRNMHEPIAAFSKDMEVIKDKIKAFLFERIYRHYKVNRTKVKAFHVVKNLFETLMKNPNCMPTDWYEKLVDCDEQKKAEIIIDYIAGMTDRYAIEQYKKLFDPLEY</sequence>
<dbReference type="Pfam" id="PF13286">
    <property type="entry name" value="HD_assoc"/>
    <property type="match status" value="1"/>
</dbReference>
<dbReference type="PROSITE" id="PS51831">
    <property type="entry name" value="HD"/>
    <property type="match status" value="1"/>
</dbReference>
<dbReference type="STRING" id="86105.NF27_JF00330"/>
<dbReference type="InterPro" id="IPR006674">
    <property type="entry name" value="HD_domain"/>
</dbReference>
<evidence type="ECO:0000259" key="3">
    <source>
        <dbReference type="PROSITE" id="PS51831"/>
    </source>
</evidence>
<dbReference type="CDD" id="cd00077">
    <property type="entry name" value="HDc"/>
    <property type="match status" value="1"/>
</dbReference>
<evidence type="ECO:0000256" key="2">
    <source>
        <dbReference type="HAMAP-Rule" id="MF_01212"/>
    </source>
</evidence>
<accession>A0A0C1QVX5</accession>
<protein>
    <recommendedName>
        <fullName evidence="2">Deoxyguanosinetriphosphate triphosphohydrolase-like protein</fullName>
    </recommendedName>
</protein>
<dbReference type="NCBIfam" id="TIGR01353">
    <property type="entry name" value="dGTP_triPase"/>
    <property type="match status" value="1"/>
</dbReference>
<keyword evidence="5" id="KW-1185">Reference proteome</keyword>
<dbReference type="PATRIC" id="fig|86105.3.peg.1979"/>
<dbReference type="InterPro" id="IPR050135">
    <property type="entry name" value="dGTPase-like"/>
</dbReference>
<dbReference type="Gene3D" id="1.10.3210.10">
    <property type="entry name" value="Hypothetical protein af1432"/>
    <property type="match status" value="1"/>
</dbReference>
<keyword evidence="1 2" id="KW-0378">Hydrolase</keyword>
<dbReference type="PANTHER" id="PTHR11373">
    <property type="entry name" value="DEOXYNUCLEOSIDE TRIPHOSPHATE TRIPHOSPHOHYDROLASE"/>
    <property type="match status" value="1"/>
</dbReference>
<evidence type="ECO:0000313" key="5">
    <source>
        <dbReference type="Proteomes" id="UP000031258"/>
    </source>
</evidence>
<reference evidence="4 5" key="1">
    <citation type="submission" date="2014-11" db="EMBL/GenBank/DDBJ databases">
        <title>A Rickettsiales Symbiont of Amoebae With Ancient Features.</title>
        <authorList>
            <person name="Schulz F."/>
            <person name="Martijn J."/>
            <person name="Wascher F."/>
            <person name="Kostanjsek R."/>
            <person name="Ettema T.J."/>
            <person name="Horn M."/>
        </authorList>
    </citation>
    <scope>NUCLEOTIDE SEQUENCE [LARGE SCALE GENOMIC DNA]</scope>
    <source>
        <strain evidence="4 5">UWC36</strain>
    </source>
</reference>
<feature type="domain" description="HD" evidence="3">
    <location>
        <begin position="74"/>
        <end position="216"/>
    </location>
</feature>
<dbReference type="GO" id="GO:0008832">
    <property type="term" value="F:dGTPase activity"/>
    <property type="evidence" value="ECO:0007669"/>
    <property type="project" value="TreeGrafter"/>
</dbReference>
<gene>
    <name evidence="4" type="ORF">NF27_JF00330</name>
</gene>
<dbReference type="SUPFAM" id="SSF109604">
    <property type="entry name" value="HD-domain/PDEase-like"/>
    <property type="match status" value="1"/>
</dbReference>
<name>A0A0C1QVX5_9RICK</name>
<dbReference type="AlphaFoldDB" id="A0A0C1QVX5"/>
<comment type="caution">
    <text evidence="4">The sequence shown here is derived from an EMBL/GenBank/DDBJ whole genome shotgun (WGS) entry which is preliminary data.</text>
</comment>
<dbReference type="SMART" id="SM00471">
    <property type="entry name" value="HDc"/>
    <property type="match status" value="1"/>
</dbReference>
<dbReference type="EMBL" id="JSWE01000223">
    <property type="protein sequence ID" value="KIE04155.1"/>
    <property type="molecule type" value="Genomic_DNA"/>
</dbReference>
<dbReference type="NCBIfam" id="NF002326">
    <property type="entry name" value="PRK01286.1-1"/>
    <property type="match status" value="1"/>
</dbReference>
<dbReference type="NCBIfam" id="NF002328">
    <property type="entry name" value="PRK01286.1-3"/>
    <property type="match status" value="1"/>
</dbReference>
<evidence type="ECO:0000256" key="1">
    <source>
        <dbReference type="ARBA" id="ARBA00022801"/>
    </source>
</evidence>
<comment type="similarity">
    <text evidence="2">Belongs to the dGTPase family. Type 2 subfamily.</text>
</comment>
<dbReference type="HAMAP" id="MF_01212">
    <property type="entry name" value="dGTPase_type2"/>
    <property type="match status" value="1"/>
</dbReference>
<dbReference type="InterPro" id="IPR006261">
    <property type="entry name" value="dGTPase"/>
</dbReference>
<dbReference type="Pfam" id="PF01966">
    <property type="entry name" value="HD"/>
    <property type="match status" value="1"/>
</dbReference>
<dbReference type="InterPro" id="IPR003607">
    <property type="entry name" value="HD/PDEase_dom"/>
</dbReference>
<evidence type="ECO:0000313" key="4">
    <source>
        <dbReference type="EMBL" id="KIE04155.1"/>
    </source>
</evidence>
<dbReference type="Proteomes" id="UP000031258">
    <property type="component" value="Unassembled WGS sequence"/>
</dbReference>
<organism evidence="4 5">
    <name type="scientific">Candidatus Jidaibacter acanthamoebae</name>
    <dbReference type="NCBI Taxonomy" id="86105"/>
    <lineage>
        <taxon>Bacteria</taxon>
        <taxon>Pseudomonadati</taxon>
        <taxon>Pseudomonadota</taxon>
        <taxon>Alphaproteobacteria</taxon>
        <taxon>Rickettsiales</taxon>
        <taxon>Candidatus Midichloriaceae</taxon>
        <taxon>Candidatus Jidaibacter</taxon>
    </lineage>
</organism>
<dbReference type="InterPro" id="IPR023023">
    <property type="entry name" value="dNTPase_2"/>
</dbReference>
<proteinExistence type="inferred from homology"/>